<accession>A0A9E6PX21</accession>
<keyword evidence="1" id="KW-0732">Signal</keyword>
<evidence type="ECO:0000256" key="1">
    <source>
        <dbReference type="SAM" id="SignalP"/>
    </source>
</evidence>
<evidence type="ECO:0000313" key="2">
    <source>
        <dbReference type="EMBL" id="QXI39090.1"/>
    </source>
</evidence>
<dbReference type="EMBL" id="CP077095">
    <property type="protein sequence ID" value="QXI39090.1"/>
    <property type="molecule type" value="Genomic_DNA"/>
</dbReference>
<feature type="chain" id="PRO_5039095795" evidence="1">
    <location>
        <begin position="28"/>
        <end position="303"/>
    </location>
</feature>
<feature type="signal peptide" evidence="1">
    <location>
        <begin position="1"/>
        <end position="27"/>
    </location>
</feature>
<protein>
    <submittedName>
        <fullName evidence="2">Halovibrin HvnA</fullName>
    </submittedName>
</protein>
<name>A0A9E6PX21_9PSED</name>
<gene>
    <name evidence="2" type="ORF">HU772_003070</name>
</gene>
<reference evidence="2 3" key="2">
    <citation type="journal article" date="2021" name="Microorganisms">
        <title>The Ever-Expanding Pseudomonas Genus: Description of 43 New Species and Partition of the Pseudomonas putida Group.</title>
        <authorList>
            <person name="Girard L."/>
            <person name="Lood C."/>
            <person name="Hofte M."/>
            <person name="Vandamme P."/>
            <person name="Rokni-Zadeh H."/>
            <person name="van Noort V."/>
            <person name="Lavigne R."/>
            <person name="De Mot R."/>
        </authorList>
    </citation>
    <scope>NUCLEOTIDE SEQUENCE [LARGE SCALE GENOMIC DNA]</scope>
    <source>
        <strain evidence="2 3">RW9S1A</strain>
    </source>
</reference>
<reference evidence="2 3" key="1">
    <citation type="journal article" date="2020" name="Microorganisms">
        <title>Reliable Identification of Environmental Pseudomonas Isolates Using the rpoD Gene.</title>
        <authorList>
            <consortium name="The Broad Institute Genome Sequencing Platform"/>
            <person name="Girard L."/>
            <person name="Lood C."/>
            <person name="Rokni-Zadeh H."/>
            <person name="van Noort V."/>
            <person name="Lavigne R."/>
            <person name="De Mot R."/>
        </authorList>
    </citation>
    <scope>NUCLEOTIDE SEQUENCE [LARGE SCALE GENOMIC DNA]</scope>
    <source>
        <strain evidence="2 3">RW9S1A</strain>
    </source>
</reference>
<dbReference type="RefSeq" id="WP_186657171.1">
    <property type="nucleotide sequence ID" value="NZ_CP077095.1"/>
</dbReference>
<keyword evidence="3" id="KW-1185">Reference proteome</keyword>
<dbReference type="KEGG" id="pxn:HU772_003070"/>
<dbReference type="AlphaFoldDB" id="A0A9E6PX21"/>
<sequence length="303" mass="33547">MWLNGGCMRVLLSLAFLLSLGSPRAEAFLQQQGEEVAARLTARFDDVRADCGSPSRPAFLCSGVIIRATEYSGNFDFWNPSPGSKYRGGVSFSYLRSGSVFVKGMPGLVKDFIAMPPMAGAVVSPFKYVCVFPVDAATDLRSDRGCGMVNGDLSSRYCSSQGIVSAEQYVGKYYADMWSGFNPKHKQCSFDVREGSPNSANSFYQNLKAIAGVNYLDPHCDENEMVAMTWSDNIPSQLPIEALFYFNRSGRDNSLAVSYAQYDQRRFKAETGKFLPIISLRLPNHYSGRATFMYFTSDQAITE</sequence>
<evidence type="ECO:0000313" key="3">
    <source>
        <dbReference type="Proteomes" id="UP000633418"/>
    </source>
</evidence>
<dbReference type="Proteomes" id="UP000633418">
    <property type="component" value="Chromosome"/>
</dbReference>
<proteinExistence type="predicted"/>
<organism evidence="2 3">
    <name type="scientific">Pseudomonas xantholysinigenes</name>
    <dbReference type="NCBI Taxonomy" id="2745490"/>
    <lineage>
        <taxon>Bacteria</taxon>
        <taxon>Pseudomonadati</taxon>
        <taxon>Pseudomonadota</taxon>
        <taxon>Gammaproteobacteria</taxon>
        <taxon>Pseudomonadales</taxon>
        <taxon>Pseudomonadaceae</taxon>
        <taxon>Pseudomonas</taxon>
    </lineage>
</organism>